<dbReference type="EnsemblMetazoa" id="CJA18679a.1">
    <property type="protein sequence ID" value="CJA18679a.1"/>
    <property type="gene ID" value="WBGene00137883"/>
</dbReference>
<reference evidence="4" key="2">
    <citation type="submission" date="2022-06" db="UniProtKB">
        <authorList>
            <consortium name="EnsemblMetazoa"/>
        </authorList>
    </citation>
    <scope>IDENTIFICATION</scope>
    <source>
        <strain evidence="4">DF5081</strain>
    </source>
</reference>
<feature type="signal peptide" evidence="3">
    <location>
        <begin position="1"/>
        <end position="23"/>
    </location>
</feature>
<dbReference type="GO" id="GO:0016671">
    <property type="term" value="F:oxidoreductase activity, acting on a sulfur group of donors, disulfide as acceptor"/>
    <property type="evidence" value="ECO:0007669"/>
    <property type="project" value="InterPro"/>
</dbReference>
<sequence>MTMPPRILRSFFIFFFTLNLAQCQNLFELYKAMLADQAARGAVPPVNIEVFGESLCPDTTRYFRNHLMPVWTALHASTLVNITYHPFGLAECKKSGDTGIIR</sequence>
<evidence type="ECO:0000256" key="1">
    <source>
        <dbReference type="ARBA" id="ARBA00005679"/>
    </source>
</evidence>
<dbReference type="Proteomes" id="UP000005237">
    <property type="component" value="Unassembled WGS sequence"/>
</dbReference>
<keyword evidence="3" id="KW-0732">Signal</keyword>
<name>A0A8R1E2P0_CAEJA</name>
<keyword evidence="5" id="KW-1185">Reference proteome</keyword>
<evidence type="ECO:0000256" key="3">
    <source>
        <dbReference type="SAM" id="SignalP"/>
    </source>
</evidence>
<reference evidence="5" key="1">
    <citation type="submission" date="2010-08" db="EMBL/GenBank/DDBJ databases">
        <authorList>
            <consortium name="Caenorhabditis japonica Sequencing Consortium"/>
            <person name="Wilson R.K."/>
        </authorList>
    </citation>
    <scope>NUCLEOTIDE SEQUENCE [LARGE SCALE GENOMIC DNA]</scope>
    <source>
        <strain evidence="5">DF5081</strain>
    </source>
</reference>
<dbReference type="InterPro" id="IPR004911">
    <property type="entry name" value="Interferon-induced_GILT"/>
</dbReference>
<evidence type="ECO:0000256" key="2">
    <source>
        <dbReference type="ARBA" id="ARBA00023180"/>
    </source>
</evidence>
<organism evidence="4 5">
    <name type="scientific">Caenorhabditis japonica</name>
    <dbReference type="NCBI Taxonomy" id="281687"/>
    <lineage>
        <taxon>Eukaryota</taxon>
        <taxon>Metazoa</taxon>
        <taxon>Ecdysozoa</taxon>
        <taxon>Nematoda</taxon>
        <taxon>Chromadorea</taxon>
        <taxon>Rhabditida</taxon>
        <taxon>Rhabditina</taxon>
        <taxon>Rhabditomorpha</taxon>
        <taxon>Rhabditoidea</taxon>
        <taxon>Rhabditidae</taxon>
        <taxon>Peloderinae</taxon>
        <taxon>Caenorhabditis</taxon>
    </lineage>
</organism>
<dbReference type="AlphaFoldDB" id="A0A8R1E2P0"/>
<comment type="similarity">
    <text evidence="1">Belongs to the GILT family.</text>
</comment>
<protein>
    <submittedName>
        <fullName evidence="4">Uncharacterized protein</fullName>
    </submittedName>
</protein>
<dbReference type="Pfam" id="PF03227">
    <property type="entry name" value="GILT"/>
    <property type="match status" value="1"/>
</dbReference>
<keyword evidence="2" id="KW-0325">Glycoprotein</keyword>
<evidence type="ECO:0000313" key="4">
    <source>
        <dbReference type="EnsemblMetazoa" id="CJA18679a.1"/>
    </source>
</evidence>
<feature type="chain" id="PRO_5035816674" evidence="3">
    <location>
        <begin position="24"/>
        <end position="102"/>
    </location>
</feature>
<proteinExistence type="inferred from homology"/>
<accession>A0A8R1E2P0</accession>
<evidence type="ECO:0000313" key="5">
    <source>
        <dbReference type="Proteomes" id="UP000005237"/>
    </source>
</evidence>